<reference evidence="2 3" key="1">
    <citation type="submission" date="2017-08" db="EMBL/GenBank/DDBJ databases">
        <title>Infants hospitalized years apart are colonized by the same room-sourced microbial strains.</title>
        <authorList>
            <person name="Brooks B."/>
            <person name="Olm M.R."/>
            <person name="Firek B.A."/>
            <person name="Baker R."/>
            <person name="Thomas B.C."/>
            <person name="Morowitz M.J."/>
            <person name="Banfield J.F."/>
        </authorList>
    </citation>
    <scope>NUCLEOTIDE SEQUENCE [LARGE SCALE GENOMIC DNA]</scope>
    <source>
        <strain evidence="2">S2_018_000_R2_104</strain>
    </source>
</reference>
<name>A0A2W4ZSZ3_9BACT</name>
<proteinExistence type="predicted"/>
<evidence type="ECO:0000313" key="2">
    <source>
        <dbReference type="EMBL" id="PZO85420.1"/>
    </source>
</evidence>
<dbReference type="SUPFAM" id="SSF55298">
    <property type="entry name" value="YjgF-like"/>
    <property type="match status" value="1"/>
</dbReference>
<evidence type="ECO:0000313" key="3">
    <source>
        <dbReference type="Proteomes" id="UP000249557"/>
    </source>
</evidence>
<evidence type="ECO:0000259" key="1">
    <source>
        <dbReference type="Pfam" id="PF14588"/>
    </source>
</evidence>
<comment type="caution">
    <text evidence="2">The sequence shown here is derived from an EMBL/GenBank/DDBJ whole genome shotgun (WGS) entry which is preliminary data.</text>
</comment>
<dbReference type="EMBL" id="QFNK01000147">
    <property type="protein sequence ID" value="PZO85420.1"/>
    <property type="molecule type" value="Genomic_DNA"/>
</dbReference>
<dbReference type="Proteomes" id="UP000249557">
    <property type="component" value="Unassembled WGS sequence"/>
</dbReference>
<dbReference type="CDD" id="cd02199">
    <property type="entry name" value="YjgF_YER057c_UK114_like_1"/>
    <property type="match status" value="1"/>
</dbReference>
<dbReference type="PANTHER" id="PTHR43760:SF1">
    <property type="entry name" value="ENDORIBONUCLEASE L-PSP_CHORISMATE MUTASE-LIKE DOMAIN-CONTAINING PROTEIN"/>
    <property type="match status" value="1"/>
</dbReference>
<feature type="domain" description="Endoribonuclease L-PSP/chorismate mutase-like" evidence="1">
    <location>
        <begin position="5"/>
        <end position="142"/>
    </location>
</feature>
<dbReference type="InterPro" id="IPR035959">
    <property type="entry name" value="RutC-like_sf"/>
</dbReference>
<accession>A0A2W4ZSZ3</accession>
<dbReference type="PANTHER" id="PTHR43760">
    <property type="entry name" value="ENDORIBONUCLEASE-RELATED"/>
    <property type="match status" value="1"/>
</dbReference>
<dbReference type="AlphaFoldDB" id="A0A2W4ZSZ3"/>
<sequence length="155" mass="16248">MGNIETRLKELDMTLPQAAPPAANYIPYTISGNTLYIAGQIPFLNGVKAHMGRLGEDMGIEDGRKAAQACALNILAQAMAAVGGDESKIVRCLKLGGFVNCTPDFDQMPAVINGASDLMVHVLGERGKHARFAVGAPSLPLGVAVEIDAIFEIAA</sequence>
<organism evidence="2 3">
    <name type="scientific">Micavibrio aeruginosavorus</name>
    <dbReference type="NCBI Taxonomy" id="349221"/>
    <lineage>
        <taxon>Bacteria</taxon>
        <taxon>Pseudomonadati</taxon>
        <taxon>Bdellovibrionota</taxon>
        <taxon>Bdellovibrionia</taxon>
        <taxon>Bdellovibrionales</taxon>
        <taxon>Pseudobdellovibrionaceae</taxon>
        <taxon>Micavibrio</taxon>
    </lineage>
</organism>
<protein>
    <recommendedName>
        <fullName evidence="1">Endoribonuclease L-PSP/chorismate mutase-like domain-containing protein</fullName>
    </recommendedName>
</protein>
<dbReference type="InterPro" id="IPR013813">
    <property type="entry name" value="Endoribo_LPSP/chorism_mut-like"/>
</dbReference>
<gene>
    <name evidence="2" type="ORF">DI626_07450</name>
</gene>
<dbReference type="Gene3D" id="3.30.1330.40">
    <property type="entry name" value="RutC-like"/>
    <property type="match status" value="1"/>
</dbReference>
<dbReference type="Pfam" id="PF14588">
    <property type="entry name" value="YjgF_endoribonc"/>
    <property type="match status" value="1"/>
</dbReference>